<dbReference type="EMBL" id="QGDC01000002">
    <property type="protein sequence ID" value="RCH56180.1"/>
    <property type="molecule type" value="Genomic_DNA"/>
</dbReference>
<dbReference type="OrthoDB" id="799709at2"/>
<evidence type="ECO:0000313" key="2">
    <source>
        <dbReference type="EMBL" id="RCH56180.1"/>
    </source>
</evidence>
<keyword evidence="1" id="KW-1133">Transmembrane helix</keyword>
<evidence type="ECO:0000256" key="1">
    <source>
        <dbReference type="SAM" id="Phobius"/>
    </source>
</evidence>
<feature type="transmembrane region" description="Helical" evidence="1">
    <location>
        <begin position="66"/>
        <end position="88"/>
    </location>
</feature>
<dbReference type="Proteomes" id="UP000253209">
    <property type="component" value="Unassembled WGS sequence"/>
</dbReference>
<dbReference type="AlphaFoldDB" id="A0A367GSF9"/>
<feature type="transmembrane region" description="Helical" evidence="1">
    <location>
        <begin position="108"/>
        <end position="126"/>
    </location>
</feature>
<evidence type="ECO:0008006" key="4">
    <source>
        <dbReference type="Google" id="ProtNLM"/>
    </source>
</evidence>
<proteinExistence type="predicted"/>
<gene>
    <name evidence="2" type="ORF">DJ568_05425</name>
</gene>
<organism evidence="2 3">
    <name type="scientific">Mucilaginibacter hurinus</name>
    <dbReference type="NCBI Taxonomy" id="2201324"/>
    <lineage>
        <taxon>Bacteria</taxon>
        <taxon>Pseudomonadati</taxon>
        <taxon>Bacteroidota</taxon>
        <taxon>Sphingobacteriia</taxon>
        <taxon>Sphingobacteriales</taxon>
        <taxon>Sphingobacteriaceae</taxon>
        <taxon>Mucilaginibacter</taxon>
    </lineage>
</organism>
<comment type="caution">
    <text evidence="2">The sequence shown here is derived from an EMBL/GenBank/DDBJ whole genome shotgun (WGS) entry which is preliminary data.</text>
</comment>
<accession>A0A367GSF9</accession>
<keyword evidence="3" id="KW-1185">Reference proteome</keyword>
<sequence length="134" mass="14679">MRLPSLISLIGFITLIAGTYSPLLRPLGLISFNMYELSKPYGIVVLLVAVIGMIGVVFNQLKIAKIAGWASLVLVSLFYLAVYLKVNASFSFVPFNSIAKVLAGKFRWGWYVLFAGSVLASAVSFTRKRQTVVV</sequence>
<protein>
    <recommendedName>
        <fullName evidence="4">DUF4293 domain-containing protein</fullName>
    </recommendedName>
</protein>
<feature type="transmembrane region" description="Helical" evidence="1">
    <location>
        <begin position="41"/>
        <end position="59"/>
    </location>
</feature>
<keyword evidence="1" id="KW-0812">Transmembrane</keyword>
<keyword evidence="1" id="KW-0472">Membrane</keyword>
<reference evidence="2 3" key="1">
    <citation type="submission" date="2018-05" db="EMBL/GenBank/DDBJ databases">
        <title>Mucilaginibacter hurinus sp. nov., isolated from briquette warehouse soil.</title>
        <authorList>
            <person name="Choi L."/>
        </authorList>
    </citation>
    <scope>NUCLEOTIDE SEQUENCE [LARGE SCALE GENOMIC DNA]</scope>
    <source>
        <strain evidence="2 3">ZR32</strain>
    </source>
</reference>
<dbReference type="RefSeq" id="WP_114004217.1">
    <property type="nucleotide sequence ID" value="NZ_QGDC01000002.1"/>
</dbReference>
<evidence type="ECO:0000313" key="3">
    <source>
        <dbReference type="Proteomes" id="UP000253209"/>
    </source>
</evidence>
<name>A0A367GSF9_9SPHI</name>